<evidence type="ECO:0000256" key="2">
    <source>
        <dbReference type="ARBA" id="ARBA00001947"/>
    </source>
</evidence>
<dbReference type="SFLD" id="SFLDG01129">
    <property type="entry name" value="C1.5:_HAD__Beta-PGM__Phosphata"/>
    <property type="match status" value="1"/>
</dbReference>
<dbReference type="PANTHER" id="PTHR42891">
    <property type="entry name" value="D-GLYCERO-BETA-D-MANNO-HEPTOSE-1,7-BISPHOSPHATE 7-PHOSPHATASE"/>
    <property type="match status" value="1"/>
</dbReference>
<dbReference type="Pfam" id="PF13242">
    <property type="entry name" value="Hydrolase_like"/>
    <property type="match status" value="1"/>
</dbReference>
<evidence type="ECO:0000256" key="3">
    <source>
        <dbReference type="ARBA" id="ARBA00004496"/>
    </source>
</evidence>
<keyword evidence="10 12" id="KW-0119">Carbohydrate metabolism</keyword>
<sequence>MSTFLHAETCDTSGTSLFQEQTGGKVSTRNFLDRDGTINVDHGYVHEIDNFEFIDGVIDAMRELKEMGYALVLVTNQSGIARGKFTEAQFETLTEWMDWSLADRGVDLDGIYYCPHHPQGAVEEYRQTCDCRKPHPGMLISARDYLHIDMAASYMVGDKLEDMQAAAAADVGTKVLVRTGKPLTEEAEKAADWVLNSLAELPAAIKKQQK</sequence>
<keyword evidence="8 12" id="KW-0378">Hydrolase</keyword>
<evidence type="ECO:0000313" key="17">
    <source>
        <dbReference type="EMBL" id="SQC22871.1"/>
    </source>
</evidence>
<comment type="cofactor">
    <cofactor evidence="16">
        <name>Mg(2+)</name>
        <dbReference type="ChEBI" id="CHEBI:18420"/>
    </cofactor>
</comment>
<comment type="cofactor">
    <cofactor evidence="2 16">
        <name>Zn(2+)</name>
        <dbReference type="ChEBI" id="CHEBI:29105"/>
    </cofactor>
</comment>
<dbReference type="InterPro" id="IPR036412">
    <property type="entry name" value="HAD-like_sf"/>
</dbReference>
<dbReference type="PANTHER" id="PTHR42891:SF1">
    <property type="entry name" value="D-GLYCERO-BETA-D-MANNO-HEPTOSE-1,7-BISPHOSPHATE 7-PHOSPHATASE"/>
    <property type="match status" value="1"/>
</dbReference>
<feature type="site" description="Stabilizes the phosphoryl group" evidence="15">
    <location>
        <position position="133"/>
    </location>
</feature>
<evidence type="ECO:0000256" key="15">
    <source>
        <dbReference type="PIRSR" id="PIRSR004682-3"/>
    </source>
</evidence>
<dbReference type="InterPro" id="IPR006543">
    <property type="entry name" value="Histidinol-phos"/>
</dbReference>
<feature type="binding site" evidence="16">
    <location>
        <position position="116"/>
    </location>
    <ligand>
        <name>Zn(2+)</name>
        <dbReference type="ChEBI" id="CHEBI:29105"/>
    </ligand>
</feature>
<dbReference type="NCBIfam" id="NF006506">
    <property type="entry name" value="PRK08942.1"/>
    <property type="match status" value="1"/>
</dbReference>
<evidence type="ECO:0000256" key="14">
    <source>
        <dbReference type="PIRSR" id="PIRSR004682-2"/>
    </source>
</evidence>
<evidence type="ECO:0000256" key="8">
    <source>
        <dbReference type="ARBA" id="ARBA00022801"/>
    </source>
</evidence>
<comment type="similarity">
    <text evidence="11 12">Belongs to the gmhB family.</text>
</comment>
<dbReference type="NCBIfam" id="TIGR01662">
    <property type="entry name" value="HAD-SF-IIIA"/>
    <property type="match status" value="1"/>
</dbReference>
<evidence type="ECO:0000256" key="5">
    <source>
        <dbReference type="ARBA" id="ARBA00004713"/>
    </source>
</evidence>
<dbReference type="GO" id="GO:0005737">
    <property type="term" value="C:cytoplasm"/>
    <property type="evidence" value="ECO:0007669"/>
    <property type="project" value="UniProtKB-SubCell"/>
</dbReference>
<dbReference type="GO" id="GO:0046872">
    <property type="term" value="F:metal ion binding"/>
    <property type="evidence" value="ECO:0007669"/>
    <property type="project" value="UniProtKB-KW"/>
</dbReference>
<proteinExistence type="inferred from homology"/>
<keyword evidence="7 16" id="KW-0479">Metal-binding</keyword>
<evidence type="ECO:0000256" key="16">
    <source>
        <dbReference type="PIRSR" id="PIRSR004682-4"/>
    </source>
</evidence>
<feature type="active site" description="Nucleophile" evidence="13">
    <location>
        <position position="33"/>
    </location>
</feature>
<dbReference type="SFLD" id="SFLDG01134">
    <property type="entry name" value="C1.5.5:_Heptose_Bisphosphate_P"/>
    <property type="match status" value="1"/>
</dbReference>
<feature type="binding site" evidence="14">
    <location>
        <position position="159"/>
    </location>
    <ligand>
        <name>substrate</name>
    </ligand>
</feature>
<dbReference type="CDD" id="cd07503">
    <property type="entry name" value="HAD_HisB-N"/>
    <property type="match status" value="1"/>
</dbReference>
<dbReference type="AlphaFoldDB" id="A0A2X3DEU2"/>
<feature type="site" description="Stabilizes the phosphoryl group" evidence="15">
    <location>
        <position position="75"/>
    </location>
</feature>
<dbReference type="EC" id="3.1.3.-" evidence="12"/>
<dbReference type="InterPro" id="IPR023214">
    <property type="entry name" value="HAD_sf"/>
</dbReference>
<evidence type="ECO:0000256" key="11">
    <source>
        <dbReference type="ARBA" id="ARBA00061616"/>
    </source>
</evidence>
<evidence type="ECO:0000256" key="6">
    <source>
        <dbReference type="ARBA" id="ARBA00022490"/>
    </source>
</evidence>
<feature type="binding site" evidence="14">
    <location>
        <begin position="132"/>
        <end position="133"/>
    </location>
    <ligand>
        <name>substrate</name>
    </ligand>
</feature>
<dbReference type="Gene3D" id="3.40.50.1000">
    <property type="entry name" value="HAD superfamily/HAD-like"/>
    <property type="match status" value="1"/>
</dbReference>
<evidence type="ECO:0000256" key="9">
    <source>
        <dbReference type="ARBA" id="ARBA00022833"/>
    </source>
</evidence>
<feature type="binding site" evidence="16">
    <location>
        <position position="131"/>
    </location>
    <ligand>
        <name>Zn(2+)</name>
        <dbReference type="ChEBI" id="CHEBI:29105"/>
    </ligand>
</feature>
<protein>
    <recommendedName>
        <fullName evidence="12">D,D-heptose 1,7-bisphosphate phosphatase</fullName>
        <ecNumber evidence="12">3.1.3.-</ecNumber>
    </recommendedName>
</protein>
<feature type="binding site" evidence="14">
    <location>
        <begin position="41"/>
        <end position="44"/>
    </location>
    <ligand>
        <name>substrate</name>
    </ligand>
</feature>
<evidence type="ECO:0000313" key="18">
    <source>
        <dbReference type="Proteomes" id="UP000250675"/>
    </source>
</evidence>
<dbReference type="SFLD" id="SFLDS00003">
    <property type="entry name" value="Haloacid_Dehalogenase"/>
    <property type="match status" value="1"/>
</dbReference>
<keyword evidence="9 16" id="KW-0862">Zinc</keyword>
<evidence type="ECO:0000256" key="7">
    <source>
        <dbReference type="ARBA" id="ARBA00022723"/>
    </source>
</evidence>
<feature type="binding site" evidence="14">
    <location>
        <begin position="33"/>
        <end position="35"/>
    </location>
    <ligand>
        <name>substrate</name>
    </ligand>
</feature>
<dbReference type="NCBIfam" id="TIGR00213">
    <property type="entry name" value="GmhB_yaeD"/>
    <property type="match status" value="1"/>
</dbReference>
<dbReference type="FunFam" id="3.40.50.1000:FF:000037">
    <property type="entry name" value="D,D-heptose 1,7-bisphosphate phosphatase"/>
    <property type="match status" value="1"/>
</dbReference>
<evidence type="ECO:0000256" key="10">
    <source>
        <dbReference type="ARBA" id="ARBA00023277"/>
    </source>
</evidence>
<evidence type="ECO:0000256" key="13">
    <source>
        <dbReference type="PIRSR" id="PIRSR004682-1"/>
    </source>
</evidence>
<feature type="binding site" evidence="16">
    <location>
        <position position="159"/>
    </location>
    <ligand>
        <name>Mg(2+)</name>
        <dbReference type="ChEBI" id="CHEBI:18420"/>
    </ligand>
</feature>
<keyword evidence="16" id="KW-0460">Magnesium</keyword>
<dbReference type="UniPathway" id="UPA00356">
    <property type="reaction ID" value="UER00438"/>
</dbReference>
<evidence type="ECO:0000256" key="1">
    <source>
        <dbReference type="ARBA" id="ARBA00001226"/>
    </source>
</evidence>
<feature type="site" description="Contributes to substrate recognition" evidence="15">
    <location>
        <position position="132"/>
    </location>
</feature>
<dbReference type="EMBL" id="UASO01000004">
    <property type="protein sequence ID" value="SQC22871.1"/>
    <property type="molecule type" value="Genomic_DNA"/>
</dbReference>
<organism evidence="17 18">
    <name type="scientific">Klebsiella pneumoniae</name>
    <dbReference type="NCBI Taxonomy" id="573"/>
    <lineage>
        <taxon>Bacteria</taxon>
        <taxon>Pseudomonadati</taxon>
        <taxon>Pseudomonadota</taxon>
        <taxon>Gammaproteobacteria</taxon>
        <taxon>Enterobacterales</taxon>
        <taxon>Enterobacteriaceae</taxon>
        <taxon>Klebsiella/Raoultella group</taxon>
        <taxon>Klebsiella</taxon>
        <taxon>Klebsiella pneumoniae complex</taxon>
    </lineage>
</organism>
<comment type="subcellular location">
    <subcellularLocation>
        <location evidence="3 12">Cytoplasm</location>
    </subcellularLocation>
</comment>
<name>A0A2X3DEU2_KLEPN</name>
<feature type="binding site" evidence="16">
    <location>
        <position position="35"/>
    </location>
    <ligand>
        <name>Mg(2+)</name>
        <dbReference type="ChEBI" id="CHEBI:18420"/>
    </ligand>
</feature>
<feature type="binding site" evidence="16">
    <location>
        <position position="158"/>
    </location>
    <ligand>
        <name>Mg(2+)</name>
        <dbReference type="ChEBI" id="CHEBI:18420"/>
    </ligand>
</feature>
<evidence type="ECO:0000256" key="12">
    <source>
        <dbReference type="PIRNR" id="PIRNR004682"/>
    </source>
</evidence>
<comment type="pathway">
    <text evidence="4">Nucleotide-sugar biosynthesis; ADP-L-glycero-beta-D-manno-heptose biosynthesis; ADP-L-glycero-beta-D-manno-heptose from D-glycero-beta-D-manno-heptose 7-phosphate: step 2/4.</text>
</comment>
<feature type="binding site" evidence="16">
    <location>
        <position position="129"/>
    </location>
    <ligand>
        <name>Zn(2+)</name>
        <dbReference type="ChEBI" id="CHEBI:29105"/>
    </ligand>
</feature>
<dbReference type="GO" id="GO:0097171">
    <property type="term" value="P:ADP-L-glycero-beta-D-manno-heptose biosynthetic process"/>
    <property type="evidence" value="ECO:0007669"/>
    <property type="project" value="UniProtKB-UniPathway"/>
</dbReference>
<comment type="pathway">
    <text evidence="5">Bacterial outer membrane biogenesis; LPS core biosynthesis.</text>
</comment>
<evidence type="ECO:0000256" key="4">
    <source>
        <dbReference type="ARBA" id="ARBA00004708"/>
    </source>
</evidence>
<comment type="catalytic activity">
    <reaction evidence="1">
        <text>D-glycero-beta-D-manno-heptose 1,7-bisphosphate + H2O = D-glycero-beta-D-manno-heptose 1-phosphate + phosphate</text>
        <dbReference type="Rhea" id="RHEA:28518"/>
        <dbReference type="ChEBI" id="CHEBI:15377"/>
        <dbReference type="ChEBI" id="CHEBI:43474"/>
        <dbReference type="ChEBI" id="CHEBI:60208"/>
        <dbReference type="ChEBI" id="CHEBI:61593"/>
        <dbReference type="EC" id="3.1.3.82"/>
    </reaction>
</comment>
<dbReference type="InterPro" id="IPR004446">
    <property type="entry name" value="Heptose_bisP_phosphatase"/>
</dbReference>
<dbReference type="NCBIfam" id="TIGR01656">
    <property type="entry name" value="Histidinol-ppas"/>
    <property type="match status" value="1"/>
</dbReference>
<dbReference type="GO" id="GO:0005975">
    <property type="term" value="P:carbohydrate metabolic process"/>
    <property type="evidence" value="ECO:0007669"/>
    <property type="project" value="InterPro"/>
</dbReference>
<feature type="binding site" evidence="14">
    <location>
        <begin position="75"/>
        <end position="78"/>
    </location>
    <ligand>
        <name>substrate</name>
    </ligand>
</feature>
<feature type="active site" description="Proton donor" evidence="13">
    <location>
        <position position="35"/>
    </location>
</feature>
<keyword evidence="6 12" id="KW-0963">Cytoplasm</keyword>
<dbReference type="Proteomes" id="UP000250675">
    <property type="component" value="Unassembled WGS sequence"/>
</dbReference>
<dbReference type="SUPFAM" id="SSF56784">
    <property type="entry name" value="HAD-like"/>
    <property type="match status" value="1"/>
</dbReference>
<reference evidence="17 18" key="1">
    <citation type="submission" date="2018-06" db="EMBL/GenBank/DDBJ databases">
        <authorList>
            <consortium name="Pathogen Informatics"/>
            <person name="Doyle S."/>
        </authorList>
    </citation>
    <scope>NUCLEOTIDE SEQUENCE [LARGE SCALE GENOMIC DNA]</scope>
    <source>
        <strain evidence="17 18">NCTC9645</strain>
    </source>
</reference>
<accession>A0A2X3DEU2</accession>
<dbReference type="PIRSF" id="PIRSF004682">
    <property type="entry name" value="GmhB"/>
    <property type="match status" value="1"/>
</dbReference>
<dbReference type="InterPro" id="IPR006549">
    <property type="entry name" value="HAD-SF_hydro_IIIA"/>
</dbReference>
<gene>
    <name evidence="17" type="primary">gmhB</name>
    <name evidence="17" type="ORF">NCTC9645_03172</name>
</gene>
<feature type="binding site" evidence="16">
    <location>
        <position position="33"/>
    </location>
    <ligand>
        <name>Mg(2+)</name>
        <dbReference type="ChEBI" id="CHEBI:18420"/>
    </ligand>
</feature>
<feature type="binding site" evidence="16">
    <location>
        <position position="114"/>
    </location>
    <ligand>
        <name>Zn(2+)</name>
        <dbReference type="ChEBI" id="CHEBI:29105"/>
    </ligand>
</feature>
<dbReference type="GO" id="GO:0034200">
    <property type="term" value="F:D-glycero-beta-D-manno-heptose 1,7-bisphosphate 7-phosphatase activity"/>
    <property type="evidence" value="ECO:0007669"/>
    <property type="project" value="UniProtKB-EC"/>
</dbReference>